<comment type="caution">
    <text evidence="9">The sequence shown here is derived from an EMBL/GenBank/DDBJ whole genome shotgun (WGS) entry which is preliminary data.</text>
</comment>
<feature type="domain" description="Fatty acid hydroxylase" evidence="8">
    <location>
        <begin position="106"/>
        <end position="236"/>
    </location>
</feature>
<evidence type="ECO:0000313" key="10">
    <source>
        <dbReference type="Proteomes" id="UP000009309"/>
    </source>
</evidence>
<dbReference type="PANTHER" id="PTHR21624:SF1">
    <property type="entry name" value="ALKYLGLYCEROL MONOOXYGENASE"/>
    <property type="match status" value="1"/>
</dbReference>
<dbReference type="GO" id="GO:0016020">
    <property type="term" value="C:membrane"/>
    <property type="evidence" value="ECO:0007669"/>
    <property type="project" value="GOC"/>
</dbReference>
<dbReference type="PANTHER" id="PTHR21624">
    <property type="entry name" value="STEROL DESATURASE-RELATED PROTEIN"/>
    <property type="match status" value="1"/>
</dbReference>
<keyword evidence="2 7" id="KW-0812">Transmembrane</keyword>
<accession>I2GPW1</accession>
<dbReference type="EMBL" id="CAIT01000009">
    <property type="protein sequence ID" value="CCH55939.1"/>
    <property type="molecule type" value="Genomic_DNA"/>
</dbReference>
<dbReference type="AlphaFoldDB" id="I2GPW1"/>
<evidence type="ECO:0000256" key="7">
    <source>
        <dbReference type="SAM" id="Phobius"/>
    </source>
</evidence>
<dbReference type="InterPro" id="IPR006694">
    <property type="entry name" value="Fatty_acid_hydroxylase"/>
</dbReference>
<keyword evidence="10" id="KW-1185">Reference proteome</keyword>
<organism evidence="9 10">
    <name type="scientific">Fibrisoma limi BUZ 3</name>
    <dbReference type="NCBI Taxonomy" id="1185876"/>
    <lineage>
        <taxon>Bacteria</taxon>
        <taxon>Pseudomonadati</taxon>
        <taxon>Bacteroidota</taxon>
        <taxon>Cytophagia</taxon>
        <taxon>Cytophagales</taxon>
        <taxon>Spirosomataceae</taxon>
        <taxon>Fibrisoma</taxon>
    </lineage>
</organism>
<dbReference type="eggNOG" id="COG3000">
    <property type="taxonomic scope" value="Bacteria"/>
</dbReference>
<evidence type="ECO:0000256" key="2">
    <source>
        <dbReference type="ARBA" id="ARBA00022692"/>
    </source>
</evidence>
<evidence type="ECO:0000256" key="4">
    <source>
        <dbReference type="ARBA" id="ARBA00023002"/>
    </source>
</evidence>
<feature type="transmembrane region" description="Helical" evidence="7">
    <location>
        <begin position="61"/>
        <end position="86"/>
    </location>
</feature>
<proteinExistence type="predicted"/>
<comment type="subcellular location">
    <subcellularLocation>
        <location evidence="1">Endomembrane system</location>
        <topology evidence="1">Multi-pass membrane protein</topology>
    </subcellularLocation>
</comment>
<dbReference type="Pfam" id="PF04116">
    <property type="entry name" value="FA_hydroxylase"/>
    <property type="match status" value="1"/>
</dbReference>
<keyword evidence="6 7" id="KW-0472">Membrane</keyword>
<dbReference type="OrthoDB" id="9770329at2"/>
<gene>
    <name evidence="9" type="ORF">BN8_05239</name>
</gene>
<dbReference type="InterPro" id="IPR051689">
    <property type="entry name" value="Sterol_desaturase/TMEM195"/>
</dbReference>
<evidence type="ECO:0000256" key="3">
    <source>
        <dbReference type="ARBA" id="ARBA00022989"/>
    </source>
</evidence>
<reference evidence="9 10" key="1">
    <citation type="journal article" date="2012" name="J. Bacteriol.">
        <title>Genome Sequence of the Filamentous Bacterium Fibrisoma limi BUZ 3T.</title>
        <authorList>
            <person name="Filippini M."/>
            <person name="Qi W."/>
            <person name="Jaenicke S."/>
            <person name="Goesmann A."/>
            <person name="Smits T.H."/>
            <person name="Bagheri H.C."/>
        </authorList>
    </citation>
    <scope>NUCLEOTIDE SEQUENCE [LARGE SCALE GENOMIC DNA]</scope>
    <source>
        <strain evidence="10">BUZ 3T</strain>
    </source>
</reference>
<evidence type="ECO:0000256" key="1">
    <source>
        <dbReference type="ARBA" id="ARBA00004127"/>
    </source>
</evidence>
<dbReference type="GO" id="GO:0050479">
    <property type="term" value="F:glyceryl-ether monooxygenase activity"/>
    <property type="evidence" value="ECO:0007669"/>
    <property type="project" value="TreeGrafter"/>
</dbReference>
<dbReference type="STRING" id="1185876.BN8_05239"/>
<evidence type="ECO:0000259" key="8">
    <source>
        <dbReference type="Pfam" id="PF04116"/>
    </source>
</evidence>
<dbReference type="GO" id="GO:0008610">
    <property type="term" value="P:lipid biosynthetic process"/>
    <property type="evidence" value="ECO:0007669"/>
    <property type="project" value="InterPro"/>
</dbReference>
<dbReference type="RefSeq" id="WP_009284504.1">
    <property type="nucleotide sequence ID" value="NZ_CAIT01000009.1"/>
</dbReference>
<evidence type="ECO:0000256" key="6">
    <source>
        <dbReference type="ARBA" id="ARBA00023136"/>
    </source>
</evidence>
<dbReference type="GO" id="GO:0012505">
    <property type="term" value="C:endomembrane system"/>
    <property type="evidence" value="ECO:0007669"/>
    <property type="project" value="UniProtKB-SubCell"/>
</dbReference>
<keyword evidence="3 7" id="KW-1133">Transmembrane helix</keyword>
<feature type="transmembrane region" description="Helical" evidence="7">
    <location>
        <begin position="98"/>
        <end position="117"/>
    </location>
</feature>
<keyword evidence="4" id="KW-0560">Oxidoreductase</keyword>
<name>I2GPW1_9BACT</name>
<feature type="transmembrane region" description="Helical" evidence="7">
    <location>
        <begin position="28"/>
        <end position="49"/>
    </location>
</feature>
<dbReference type="Proteomes" id="UP000009309">
    <property type="component" value="Unassembled WGS sequence"/>
</dbReference>
<protein>
    <submittedName>
        <fullName evidence="9">Fatty acid hydroxylase</fullName>
    </submittedName>
</protein>
<dbReference type="GO" id="GO:0006643">
    <property type="term" value="P:membrane lipid metabolic process"/>
    <property type="evidence" value="ECO:0007669"/>
    <property type="project" value="TreeGrafter"/>
</dbReference>
<evidence type="ECO:0000313" key="9">
    <source>
        <dbReference type="EMBL" id="CCH55939.1"/>
    </source>
</evidence>
<feature type="transmembrane region" description="Helical" evidence="7">
    <location>
        <begin position="156"/>
        <end position="186"/>
    </location>
</feature>
<keyword evidence="5" id="KW-0443">Lipid metabolism</keyword>
<evidence type="ECO:0000256" key="5">
    <source>
        <dbReference type="ARBA" id="ARBA00023098"/>
    </source>
</evidence>
<sequence>MIEIESLFGAPPIPADQIWTIEKGAPNLILWGAPIMLALTAIEMIITYIQEKPYYDKWETLGSTLVGLGSLVVGAAVKLGLLYGAVWIYNQMPWRMELQWWTLIPCYLIFDFFSYWAHRISHEHRFWWATHVVHHSGEHYNLSVSFRLSWIQNLKIIFFLPVALFGFHPIVFFTVSQVAVLFQFWVHTEYIRRLPRWIEYIFATPSNHRVHHGSQEKYIDKNYGATFIFWDRLFGTYQLEEEPPVYGITTNIDNKANPFHINFHELQDIIRDVRQAKGFRRKWFFLFGSPIEVARQKQQAAHPKAVVEDQSV</sequence>
<dbReference type="GO" id="GO:0005506">
    <property type="term" value="F:iron ion binding"/>
    <property type="evidence" value="ECO:0007669"/>
    <property type="project" value="InterPro"/>
</dbReference>